<dbReference type="Proteomes" id="UP001058974">
    <property type="component" value="Chromosome 2"/>
</dbReference>
<evidence type="ECO:0000313" key="2">
    <source>
        <dbReference type="Proteomes" id="UP001058974"/>
    </source>
</evidence>
<accession>A0A9D5BBM5</accession>
<dbReference type="EMBL" id="JAMSHJ010000002">
    <property type="protein sequence ID" value="KAI5437840.1"/>
    <property type="molecule type" value="Genomic_DNA"/>
</dbReference>
<protein>
    <submittedName>
        <fullName evidence="1">Uncharacterized protein</fullName>
    </submittedName>
</protein>
<organism evidence="1 2">
    <name type="scientific">Pisum sativum</name>
    <name type="common">Garden pea</name>
    <name type="synonym">Lathyrus oleraceus</name>
    <dbReference type="NCBI Taxonomy" id="3888"/>
    <lineage>
        <taxon>Eukaryota</taxon>
        <taxon>Viridiplantae</taxon>
        <taxon>Streptophyta</taxon>
        <taxon>Embryophyta</taxon>
        <taxon>Tracheophyta</taxon>
        <taxon>Spermatophyta</taxon>
        <taxon>Magnoliopsida</taxon>
        <taxon>eudicotyledons</taxon>
        <taxon>Gunneridae</taxon>
        <taxon>Pentapetalae</taxon>
        <taxon>rosids</taxon>
        <taxon>fabids</taxon>
        <taxon>Fabales</taxon>
        <taxon>Fabaceae</taxon>
        <taxon>Papilionoideae</taxon>
        <taxon>50 kb inversion clade</taxon>
        <taxon>NPAAA clade</taxon>
        <taxon>Hologalegina</taxon>
        <taxon>IRL clade</taxon>
        <taxon>Fabeae</taxon>
        <taxon>Lathyrus</taxon>
    </lineage>
</organism>
<comment type="caution">
    <text evidence="1">The sequence shown here is derived from an EMBL/GenBank/DDBJ whole genome shotgun (WGS) entry which is preliminary data.</text>
</comment>
<gene>
    <name evidence="1" type="ORF">KIW84_023813</name>
</gene>
<name>A0A9D5BBM5_PEA</name>
<reference evidence="1 2" key="1">
    <citation type="journal article" date="2022" name="Nat. Genet.">
        <title>Improved pea reference genome and pan-genome highlight genomic features and evolutionary characteristics.</title>
        <authorList>
            <person name="Yang T."/>
            <person name="Liu R."/>
            <person name="Luo Y."/>
            <person name="Hu S."/>
            <person name="Wang D."/>
            <person name="Wang C."/>
            <person name="Pandey M.K."/>
            <person name="Ge S."/>
            <person name="Xu Q."/>
            <person name="Li N."/>
            <person name="Li G."/>
            <person name="Huang Y."/>
            <person name="Saxena R.K."/>
            <person name="Ji Y."/>
            <person name="Li M."/>
            <person name="Yan X."/>
            <person name="He Y."/>
            <person name="Liu Y."/>
            <person name="Wang X."/>
            <person name="Xiang C."/>
            <person name="Varshney R.K."/>
            <person name="Ding H."/>
            <person name="Gao S."/>
            <person name="Zong X."/>
        </authorList>
    </citation>
    <scope>NUCLEOTIDE SEQUENCE [LARGE SCALE GENOMIC DNA]</scope>
    <source>
        <strain evidence="1 2">cv. Zhongwan 6</strain>
    </source>
</reference>
<sequence length="84" mass="9601">MVLKNTDNEKKWTDLPMMACVEQHQMLWNISPSEKVSEKLVISGWNAASEAKVMFGELKGCPARMKWMLVFKGKCKSSLLQLQL</sequence>
<evidence type="ECO:0000313" key="1">
    <source>
        <dbReference type="EMBL" id="KAI5437840.1"/>
    </source>
</evidence>
<dbReference type="Gramene" id="Psat02G0381300-T1">
    <property type="protein sequence ID" value="KAI5437840.1"/>
    <property type="gene ID" value="KIW84_023813"/>
</dbReference>
<keyword evidence="2" id="KW-1185">Reference proteome</keyword>
<proteinExistence type="predicted"/>
<dbReference type="AlphaFoldDB" id="A0A9D5BBM5"/>